<comment type="caution">
    <text evidence="1">The sequence shown here is derived from an EMBL/GenBank/DDBJ whole genome shotgun (WGS) entry which is preliminary data.</text>
</comment>
<evidence type="ECO:0000313" key="2">
    <source>
        <dbReference type="Proteomes" id="UP000034894"/>
    </source>
</evidence>
<dbReference type="EMBL" id="LCFP01000007">
    <property type="protein sequence ID" value="KKS97567.1"/>
    <property type="molecule type" value="Genomic_DNA"/>
</dbReference>
<proteinExistence type="predicted"/>
<protein>
    <submittedName>
        <fullName evidence="1">Uncharacterized protein</fullName>
    </submittedName>
</protein>
<reference evidence="1 2" key="1">
    <citation type="journal article" date="2015" name="Nature">
        <title>rRNA introns, odd ribosomes, and small enigmatic genomes across a large radiation of phyla.</title>
        <authorList>
            <person name="Brown C.T."/>
            <person name="Hug L.A."/>
            <person name="Thomas B.C."/>
            <person name="Sharon I."/>
            <person name="Castelle C.J."/>
            <person name="Singh A."/>
            <person name="Wilkins M.J."/>
            <person name="Williams K.H."/>
            <person name="Banfield J.F."/>
        </authorList>
    </citation>
    <scope>NUCLEOTIDE SEQUENCE [LARGE SCALE GENOMIC DNA]</scope>
</reference>
<dbReference type="AlphaFoldDB" id="A0A0G1DIZ7"/>
<dbReference type="PATRIC" id="fig|1618443.3.peg.1028"/>
<accession>A0A0G1DIZ7</accession>
<evidence type="ECO:0000313" key="1">
    <source>
        <dbReference type="EMBL" id="KKS97567.1"/>
    </source>
</evidence>
<gene>
    <name evidence="1" type="ORF">UV73_C0007G0010</name>
</gene>
<name>A0A0G1DIZ7_9BACT</name>
<dbReference type="STRING" id="1618443.UV73_C0007G0010"/>
<dbReference type="Proteomes" id="UP000034894">
    <property type="component" value="Unassembled WGS sequence"/>
</dbReference>
<sequence>MKTILSVLFLGIFFLYLLPGKTYAQSCTGATIDKAVLKVNETVTFKSTSDIPVNNFYFLIRNLDFKEPGDPTLGQVVCTNVGGDVVIPTTDCPAGQYPLIFKDPTTTQRTTGTRTVSAAELFITDLKQNLPLGSKLKRVQIVPYMAQDSGSWSPTNSACFLETEEYRPAVCQSSSISGGILSPSQSLQITISGLPPAGTAITNYQLFFYNRDNLYGPGNPKPIIFGGQHYNVIVPKSGSTSHTFTVYYDDLNRPDELWGNKLPLKVQVNGYFILDDTGFSSPQPACVVSFTIDRPANTPTPSSTPPPGATPIALPKPAWYSPDGEICNHTNYISYFTDVSCNNLNPDQRAFSVDGINPQGQCSTDGSGHCFRVAGQPINRQIASYWRYDSQACVDVTSPYSPPNTFDILYECRYGTPPNSEISGEVILNFTSKAQFDSVYVWINDVRDNYLRKIEIPKAGIQSGVVFPYRFNNLFPDRKYDVYVKAYGPAGVVIENIDYMASCQASVCQVNPPAKVDITAEFPDPLGTASVSQSTNEVISSYIDQYRQGTIDAIELSLLIEQIQRVPGLQKATCDPKVTNGCAIP</sequence>
<organism evidence="1 2">
    <name type="scientific">Candidatus Gottesmanbacteria bacterium GW2011_GWA2_43_14</name>
    <dbReference type="NCBI Taxonomy" id="1618443"/>
    <lineage>
        <taxon>Bacteria</taxon>
        <taxon>Candidatus Gottesmaniibacteriota</taxon>
    </lineage>
</organism>